<dbReference type="Pfam" id="PF09346">
    <property type="entry name" value="SMI1_KNR4"/>
    <property type="match status" value="1"/>
</dbReference>
<proteinExistence type="predicted"/>
<dbReference type="Proteomes" id="UP000008641">
    <property type="component" value="Chromosome"/>
</dbReference>
<gene>
    <name evidence="2" type="ordered locus">Weevi_0046</name>
</gene>
<keyword evidence="3" id="KW-1185">Reference proteome</keyword>
<dbReference type="Gene3D" id="3.40.1580.10">
    <property type="entry name" value="SMI1/KNR4-like"/>
    <property type="match status" value="1"/>
</dbReference>
<dbReference type="STRING" id="865938.Weevi_0046"/>
<reference evidence="3" key="2">
    <citation type="journal article" date="2011" name="Stand. Genomic Sci.">
        <title>Complete genome sequence of Weeksella virosa type strain (9751T).</title>
        <authorList>
            <person name="Lang E."/>
            <person name="Teshima H."/>
            <person name="Lucas S."/>
            <person name="Lapidus A."/>
            <person name="Hammon N."/>
            <person name="Deshpande S."/>
            <person name="Nolan M."/>
            <person name="Cheng J."/>
            <person name="Pitluck S."/>
            <person name="Liolios K."/>
            <person name="Pagani I."/>
            <person name="Mikhailova N."/>
            <person name="Ivanova N."/>
            <person name="Mavromatis K."/>
            <person name="Pati A."/>
            <person name="Tapia R."/>
            <person name="Han C."/>
            <person name="Goodwin L."/>
            <person name="Chen A."/>
            <person name="Palaniappan K."/>
            <person name="Land M."/>
            <person name="Hauser L."/>
            <person name="Chang Y."/>
            <person name="Jeffries C."/>
            <person name="Brambilla E."/>
            <person name="Kopitz M."/>
            <person name="Rohde M."/>
            <person name="Goker M."/>
            <person name="Tindall B."/>
            <person name="Detter J."/>
            <person name="Woyke T."/>
            <person name="Bristow J."/>
            <person name="Eisen J."/>
            <person name="Markowitz V."/>
            <person name="Hugenholtz P."/>
            <person name="Klenk H."/>
            <person name="Kyrpides N."/>
        </authorList>
    </citation>
    <scope>NUCLEOTIDE SEQUENCE [LARGE SCALE GENOMIC DNA]</scope>
    <source>
        <strain evidence="3">ATCC 43766 / DSM 16922 / JCM 21250 / NBRC 16016 / NCTC 11634 / CL345/78</strain>
    </source>
</reference>
<feature type="domain" description="Knr4/Smi1-like" evidence="1">
    <location>
        <begin position="4"/>
        <end position="132"/>
    </location>
</feature>
<dbReference type="eggNOG" id="ENOG50320YH">
    <property type="taxonomic scope" value="Bacteria"/>
</dbReference>
<name>F0P2G2_WEEVC</name>
<dbReference type="OrthoDB" id="1353528at2"/>
<evidence type="ECO:0000313" key="3">
    <source>
        <dbReference type="Proteomes" id="UP000008641"/>
    </source>
</evidence>
<dbReference type="SMART" id="SM00860">
    <property type="entry name" value="SMI1_KNR4"/>
    <property type="match status" value="1"/>
</dbReference>
<dbReference type="HOGENOM" id="CLU_157201_0_0_10"/>
<dbReference type="RefSeq" id="WP_013597170.1">
    <property type="nucleotide sequence ID" value="NC_015144.1"/>
</dbReference>
<dbReference type="SUPFAM" id="SSF160631">
    <property type="entry name" value="SMI1/KNR4-like"/>
    <property type="match status" value="1"/>
</dbReference>
<evidence type="ECO:0000313" key="2">
    <source>
        <dbReference type="EMBL" id="ADX66774.1"/>
    </source>
</evidence>
<sequence length="141" mass="16258">MAFPLDEKFITDTENELNVLFPNEFKTKMIQENGGEVFTEDDNWQLYPFFDQSDKKRISRTCNHIGLETKQAREWINFPDDAVAIAGNGCGDHLVLLTTDGGKKLGEEIFIWHHETGEVEKTAETITELLDDGFEDEDFYF</sequence>
<dbReference type="InterPro" id="IPR018958">
    <property type="entry name" value="Knr4/Smi1-like_dom"/>
</dbReference>
<accession>F0P2G2</accession>
<reference evidence="2 3" key="1">
    <citation type="journal article" date="2011" name="Stand. Genomic Sci.">
        <title>Complete genome sequence of Weeksella virosa type strain (9751).</title>
        <authorList>
            <person name="Lang E."/>
            <person name="Teshima H."/>
            <person name="Lucas S."/>
            <person name="Lapidus A."/>
            <person name="Hammon N."/>
            <person name="Deshpande S."/>
            <person name="Nolan M."/>
            <person name="Cheng J.F."/>
            <person name="Pitluck S."/>
            <person name="Liolios K."/>
            <person name="Pagani I."/>
            <person name="Mikhailova N."/>
            <person name="Ivanova N."/>
            <person name="Mavromatis K."/>
            <person name="Pati A."/>
            <person name="Tapia R."/>
            <person name="Han C."/>
            <person name="Goodwin L."/>
            <person name="Chen A."/>
            <person name="Palaniappan K."/>
            <person name="Land M."/>
            <person name="Hauser L."/>
            <person name="Chang Y.J."/>
            <person name="Jeffries C.D."/>
            <person name="Brambilla E.M."/>
            <person name="Kopitz M."/>
            <person name="Rohde M."/>
            <person name="Goker M."/>
            <person name="Tindall B.J."/>
            <person name="Detter J.C."/>
            <person name="Woyke T."/>
            <person name="Bristow J."/>
            <person name="Eisen J.A."/>
            <person name="Markowitz V."/>
            <person name="Hugenholtz P."/>
            <person name="Klenk H.P."/>
            <person name="Kyrpides N.C."/>
        </authorList>
    </citation>
    <scope>NUCLEOTIDE SEQUENCE [LARGE SCALE GENOMIC DNA]</scope>
    <source>
        <strain evidence="3">ATCC 43766 / DSM 16922 / JCM 21250 / NBRC 16016 / NCTC 11634 / CL345/78</strain>
    </source>
</reference>
<dbReference type="AlphaFoldDB" id="F0P2G2"/>
<dbReference type="KEGG" id="wvi:Weevi_0046"/>
<protein>
    <submittedName>
        <fullName evidence="2">Cell wall assembly/cell proliferation coordinating protein, KNR4</fullName>
    </submittedName>
</protein>
<evidence type="ECO:0000259" key="1">
    <source>
        <dbReference type="SMART" id="SM00860"/>
    </source>
</evidence>
<dbReference type="InterPro" id="IPR037883">
    <property type="entry name" value="Knr4/Smi1-like_sf"/>
</dbReference>
<dbReference type="EMBL" id="CP002455">
    <property type="protein sequence ID" value="ADX66774.1"/>
    <property type="molecule type" value="Genomic_DNA"/>
</dbReference>
<organism evidence="2 3">
    <name type="scientific">Weeksella virosa (strain ATCC 43766 / DSM 16922 / JCM 21250 / CCUG 30538 / CDC 9751 / IAM 14551 / NBRC 16016 / NCTC 11634 / CL345/78)</name>
    <dbReference type="NCBI Taxonomy" id="865938"/>
    <lineage>
        <taxon>Bacteria</taxon>
        <taxon>Pseudomonadati</taxon>
        <taxon>Bacteroidota</taxon>
        <taxon>Flavobacteriia</taxon>
        <taxon>Flavobacteriales</taxon>
        <taxon>Weeksellaceae</taxon>
        <taxon>Weeksella</taxon>
    </lineage>
</organism>